<gene>
    <name evidence="7" type="ORF">PsYK624_111730</name>
</gene>
<name>A0A9P3GK20_9APHY</name>
<protein>
    <submittedName>
        <fullName evidence="7">FAD-dependent monooxygenase</fullName>
    </submittedName>
</protein>
<evidence type="ECO:0000256" key="3">
    <source>
        <dbReference type="ARBA" id="ARBA00022827"/>
    </source>
</evidence>
<dbReference type="SUPFAM" id="SSF51905">
    <property type="entry name" value="FAD/NAD(P)-binding domain"/>
    <property type="match status" value="1"/>
</dbReference>
<dbReference type="Pfam" id="PF01494">
    <property type="entry name" value="FAD_binding_3"/>
    <property type="match status" value="1"/>
</dbReference>
<dbReference type="EMBL" id="BPQB01000045">
    <property type="protein sequence ID" value="GJE94995.1"/>
    <property type="molecule type" value="Genomic_DNA"/>
</dbReference>
<comment type="similarity">
    <text evidence="1">Belongs to the paxM FAD-dependent monooxygenase family.</text>
</comment>
<evidence type="ECO:0000256" key="2">
    <source>
        <dbReference type="ARBA" id="ARBA00022630"/>
    </source>
</evidence>
<keyword evidence="5 7" id="KW-0503">Monooxygenase</keyword>
<organism evidence="7 8">
    <name type="scientific">Phanerochaete sordida</name>
    <dbReference type="NCBI Taxonomy" id="48140"/>
    <lineage>
        <taxon>Eukaryota</taxon>
        <taxon>Fungi</taxon>
        <taxon>Dikarya</taxon>
        <taxon>Basidiomycota</taxon>
        <taxon>Agaricomycotina</taxon>
        <taxon>Agaricomycetes</taxon>
        <taxon>Polyporales</taxon>
        <taxon>Phanerochaetaceae</taxon>
        <taxon>Phanerochaete</taxon>
    </lineage>
</organism>
<feature type="domain" description="FAD-binding" evidence="6">
    <location>
        <begin position="4"/>
        <end position="322"/>
    </location>
</feature>
<reference evidence="7 8" key="1">
    <citation type="submission" date="2021-08" db="EMBL/GenBank/DDBJ databases">
        <title>Draft Genome Sequence of Phanerochaete sordida strain YK-624.</title>
        <authorList>
            <person name="Mori T."/>
            <person name="Dohra H."/>
            <person name="Suzuki T."/>
            <person name="Kawagishi H."/>
            <person name="Hirai H."/>
        </authorList>
    </citation>
    <scope>NUCLEOTIDE SEQUENCE [LARGE SCALE GENOMIC DNA]</scope>
    <source>
        <strain evidence="7 8">YK-624</strain>
    </source>
</reference>
<dbReference type="PANTHER" id="PTHR13789:SF309">
    <property type="entry name" value="PUTATIVE (AFU_ORTHOLOGUE AFUA_6G14510)-RELATED"/>
    <property type="match status" value="1"/>
</dbReference>
<evidence type="ECO:0000313" key="7">
    <source>
        <dbReference type="EMBL" id="GJE94995.1"/>
    </source>
</evidence>
<dbReference type="PANTHER" id="PTHR13789">
    <property type="entry name" value="MONOOXYGENASE"/>
    <property type="match status" value="1"/>
</dbReference>
<keyword evidence="3" id="KW-0274">FAD</keyword>
<dbReference type="AlphaFoldDB" id="A0A9P3GK20"/>
<dbReference type="Gene3D" id="3.50.50.60">
    <property type="entry name" value="FAD/NAD(P)-binding domain"/>
    <property type="match status" value="1"/>
</dbReference>
<evidence type="ECO:0000256" key="1">
    <source>
        <dbReference type="ARBA" id="ARBA00007992"/>
    </source>
</evidence>
<evidence type="ECO:0000256" key="4">
    <source>
        <dbReference type="ARBA" id="ARBA00023002"/>
    </source>
</evidence>
<dbReference type="GO" id="GO:0071949">
    <property type="term" value="F:FAD binding"/>
    <property type="evidence" value="ECO:0007669"/>
    <property type="project" value="InterPro"/>
</dbReference>
<keyword evidence="2" id="KW-0285">Flavoprotein</keyword>
<accession>A0A9P3GK20</accession>
<dbReference type="Proteomes" id="UP000703269">
    <property type="component" value="Unassembled WGS sequence"/>
</dbReference>
<sequence length="400" mass="43072">MSPTRVGIIGAGIAGPVAAMLLKQQGYAPTLYERLDAPSEAGLGLGLQHAGLEVLARIPGLLAHIDGYAVDEIHFYSVLPADAGLLGVSDHPRRLRAAHSLGHVSVQRPLLHARLVEYAARLGVPVKFGHKLARLEQDAEGVTMVFSNGATETASFVVGCDGLHSNTRSCLFGETPADYTGLSQWGGISPTPDFWKGKRAIADLFGDGTHMIAVPMSDTLTMWAASQREPEAKEEWRALDAATTEHFKQYSQYSQWPYGAGELVRSSLKIIRYGLYDRPALPTWHQGRVVLIGDAAHPTSPHVGMGASNAWADAALLADLLQTHNPRADAPSADTLAAVFGALEAVRLPHTAETVRRARAHGEVRTAAGAEACRARNAMYREMCADPEKLRARFGLPEEK</sequence>
<evidence type="ECO:0000256" key="5">
    <source>
        <dbReference type="ARBA" id="ARBA00023033"/>
    </source>
</evidence>
<dbReference type="GO" id="GO:0004497">
    <property type="term" value="F:monooxygenase activity"/>
    <property type="evidence" value="ECO:0007669"/>
    <property type="project" value="UniProtKB-KW"/>
</dbReference>
<proteinExistence type="inferred from homology"/>
<evidence type="ECO:0000259" key="6">
    <source>
        <dbReference type="Pfam" id="PF01494"/>
    </source>
</evidence>
<dbReference type="InterPro" id="IPR036188">
    <property type="entry name" value="FAD/NAD-bd_sf"/>
</dbReference>
<dbReference type="InterPro" id="IPR002938">
    <property type="entry name" value="FAD-bd"/>
</dbReference>
<evidence type="ECO:0000313" key="8">
    <source>
        <dbReference type="Proteomes" id="UP000703269"/>
    </source>
</evidence>
<dbReference type="InterPro" id="IPR050493">
    <property type="entry name" value="FAD-dep_Monooxygenase_BioMet"/>
</dbReference>
<comment type="caution">
    <text evidence="7">The sequence shown here is derived from an EMBL/GenBank/DDBJ whole genome shotgun (WGS) entry which is preliminary data.</text>
</comment>
<keyword evidence="8" id="KW-1185">Reference proteome</keyword>
<keyword evidence="4" id="KW-0560">Oxidoreductase</keyword>
<dbReference type="PRINTS" id="PR00420">
    <property type="entry name" value="RNGMNOXGNASE"/>
</dbReference>
<dbReference type="OrthoDB" id="47494at2759"/>